<feature type="compositionally biased region" description="Polar residues" evidence="1">
    <location>
        <begin position="2100"/>
        <end position="2113"/>
    </location>
</feature>
<feature type="region of interest" description="Disordered" evidence="1">
    <location>
        <begin position="2551"/>
        <end position="2576"/>
    </location>
</feature>
<dbReference type="EMBL" id="AXCN02001814">
    <property type="status" value="NOT_ANNOTATED_CDS"/>
    <property type="molecule type" value="Genomic_DNA"/>
</dbReference>
<feature type="compositionally biased region" description="Polar residues" evidence="1">
    <location>
        <begin position="2396"/>
        <end position="2407"/>
    </location>
</feature>
<feature type="region of interest" description="Disordered" evidence="1">
    <location>
        <begin position="657"/>
        <end position="720"/>
    </location>
</feature>
<organism evidence="3 4">
    <name type="scientific">Anopheles farauti</name>
    <dbReference type="NCBI Taxonomy" id="69004"/>
    <lineage>
        <taxon>Eukaryota</taxon>
        <taxon>Metazoa</taxon>
        <taxon>Ecdysozoa</taxon>
        <taxon>Arthropoda</taxon>
        <taxon>Hexapoda</taxon>
        <taxon>Insecta</taxon>
        <taxon>Pterygota</taxon>
        <taxon>Neoptera</taxon>
        <taxon>Endopterygota</taxon>
        <taxon>Diptera</taxon>
        <taxon>Nematocera</taxon>
        <taxon>Culicoidea</taxon>
        <taxon>Culicidae</taxon>
        <taxon>Anophelinae</taxon>
        <taxon>Anopheles</taxon>
    </lineage>
</organism>
<feature type="region of interest" description="Disordered" evidence="1">
    <location>
        <begin position="1486"/>
        <end position="1537"/>
    </location>
</feature>
<proteinExistence type="predicted"/>
<feature type="compositionally biased region" description="Low complexity" evidence="1">
    <location>
        <begin position="2478"/>
        <end position="2498"/>
    </location>
</feature>
<accession>A0A182QQX7</accession>
<evidence type="ECO:0000256" key="1">
    <source>
        <dbReference type="SAM" id="MobiDB-lite"/>
    </source>
</evidence>
<feature type="region of interest" description="Disordered" evidence="1">
    <location>
        <begin position="2180"/>
        <end position="2248"/>
    </location>
</feature>
<feature type="compositionally biased region" description="Polar residues" evidence="1">
    <location>
        <begin position="1246"/>
        <end position="1259"/>
    </location>
</feature>
<evidence type="ECO:0000313" key="3">
    <source>
        <dbReference type="EnsemblMetazoa" id="AFAF015093-PA"/>
    </source>
</evidence>
<feature type="domain" description="MGA conserved" evidence="2">
    <location>
        <begin position="999"/>
        <end position="1052"/>
    </location>
</feature>
<feature type="compositionally biased region" description="Low complexity" evidence="1">
    <location>
        <begin position="2565"/>
        <end position="2576"/>
    </location>
</feature>
<keyword evidence="4" id="KW-1185">Reference proteome</keyword>
<feature type="compositionally biased region" description="Pro residues" evidence="1">
    <location>
        <begin position="1879"/>
        <end position="1888"/>
    </location>
</feature>
<feature type="region of interest" description="Disordered" evidence="1">
    <location>
        <begin position="133"/>
        <end position="158"/>
    </location>
</feature>
<reference evidence="4" key="1">
    <citation type="submission" date="2014-01" db="EMBL/GenBank/DDBJ databases">
        <title>The Genome Sequence of Anopheles farauti FAR1 (V2).</title>
        <authorList>
            <consortium name="The Broad Institute Genomics Platform"/>
            <person name="Neafsey D.E."/>
            <person name="Besansky N."/>
            <person name="Howell P."/>
            <person name="Walton C."/>
            <person name="Young S.K."/>
            <person name="Zeng Q."/>
            <person name="Gargeya S."/>
            <person name="Fitzgerald M."/>
            <person name="Haas B."/>
            <person name="Abouelleil A."/>
            <person name="Allen A.W."/>
            <person name="Alvarado L."/>
            <person name="Arachchi H.M."/>
            <person name="Berlin A.M."/>
            <person name="Chapman S.B."/>
            <person name="Gainer-Dewar J."/>
            <person name="Goldberg J."/>
            <person name="Griggs A."/>
            <person name="Gujja S."/>
            <person name="Hansen M."/>
            <person name="Howarth C."/>
            <person name="Imamovic A."/>
            <person name="Ireland A."/>
            <person name="Larimer J."/>
            <person name="McCowan C."/>
            <person name="Murphy C."/>
            <person name="Pearson M."/>
            <person name="Poon T.W."/>
            <person name="Priest M."/>
            <person name="Roberts A."/>
            <person name="Saif S."/>
            <person name="Shea T."/>
            <person name="Sisk P."/>
            <person name="Sykes S."/>
            <person name="Wortman J."/>
            <person name="Nusbaum C."/>
            <person name="Birren B."/>
        </authorList>
    </citation>
    <scope>NUCLEOTIDE SEQUENCE [LARGE SCALE GENOMIC DNA]</scope>
    <source>
        <strain evidence="4">FAR1</strain>
    </source>
</reference>
<feature type="compositionally biased region" description="Low complexity" evidence="1">
    <location>
        <begin position="1515"/>
        <end position="1536"/>
    </location>
</feature>
<feature type="compositionally biased region" description="Polar residues" evidence="1">
    <location>
        <begin position="143"/>
        <end position="152"/>
    </location>
</feature>
<feature type="region of interest" description="Disordered" evidence="1">
    <location>
        <begin position="1857"/>
        <end position="1890"/>
    </location>
</feature>
<feature type="compositionally biased region" description="Basic and acidic residues" evidence="1">
    <location>
        <begin position="242"/>
        <end position="258"/>
    </location>
</feature>
<dbReference type="VEuPathDB" id="VectorBase:AFAF015093"/>
<dbReference type="PANTHER" id="PTHR48125:SF10">
    <property type="entry name" value="OS12G0136300 PROTEIN"/>
    <property type="match status" value="1"/>
</dbReference>
<evidence type="ECO:0000259" key="2">
    <source>
        <dbReference type="Pfam" id="PF16059"/>
    </source>
</evidence>
<feature type="compositionally biased region" description="Low complexity" evidence="1">
    <location>
        <begin position="2290"/>
        <end position="2300"/>
    </location>
</feature>
<feature type="region of interest" description="Disordered" evidence="1">
    <location>
        <begin position="1246"/>
        <end position="1269"/>
    </location>
</feature>
<dbReference type="PANTHER" id="PTHR48125">
    <property type="entry name" value="LP07818P1"/>
    <property type="match status" value="1"/>
</dbReference>
<feature type="compositionally biased region" description="Polar residues" evidence="1">
    <location>
        <begin position="2217"/>
        <end position="2231"/>
    </location>
</feature>
<sequence length="2813" mass="309994">MTPSNSVPVRSTTSPYGAKDHDPDASPSRFRICRLMYKPLPHGSCKLNVRHHQRNRRLALDKKRTLGQSFLPRRAIPQYFQQRLKHKLLVRKSAYTLNSAKQRAIRREVVAGGNNSTSCLDDTYPSTRTLKVPELSQEEKTTGTESEGPTTVHSHEDAEGVDSKVVAVRALPSEAPIVDRNNAVGTIKEYLLIQKAVQLMLAMLQERMEEVESMPKKSTMAAVKDGKLEEEDTSVAGDDAEAGGKESVNEQDDIDRRTPASIVADPDTNKENNVPLESAQETTPSVAAFSQNRQNSTSGKEDPKDEPGGGGGGKPAYSFLESSKTDILDPGYTCNIELEPLEKRRKSSIVDSLLNKFNLSPPAKATVPSGFYDGTDSAEGRRSLRDRTKIAARPRYIEIPEEPRKMRVSKVFGKLHKTLNIDLDCANSNSSTEFYGFDEGEVVKLDKPSLPGLLPTPIVKKSQPYAPFLAYGTRIGTESPINGMETRSDLFREEGLISFGSMPPRLECPQRPNDMVRPRTVAQKRILVQRENDVRYLMIDNESKIYQFIEKRGKNIALDFCRMRELQDQQIPFTRDSWRALSWLRTENGRYYFQTITIDSRTVKLTGCKGNHRFKSLARHPLYSSPVIASRGHRYHYVSNCRCPEFPKGVILNIAQQEESSSKGAKDEASGEPSGDTSRYLFRGTAGRSGYNSRNTDHQKKRSYPGTKPGPLSSKCLQPAMEDDPCLGPMEVFQMPPVELEVFPKINRPLDGFVQPYLKMILPYDDITENWARFAVSTLRDSSTNDAAAEDAENEERSFVFELPYLNNQRRLLIRRLVRATPGDTVSMDVEQFGKWMEEKLTFREKIDQARDNPNEPVDPDELICADVLSDMTDSVAIALAEDLFVKDDPDIDYSCKRDEKHCSPFNEQKPMPTKAETSAQQGACVKAPTPCPPVDAQSDANRPATVAAGAASAECSSNKTNDPVKLKLLREMKRLNATIIEGPSQPTVSPATATAEPSRQQRCDPRYCSLGCICDVLVNGSQSESSANIHRKQHCRQNGCIFGCVCGYEQKLIQHMQEVQMNCKDAKEDKGTATLSSADVKYLREKATARLAKEEREFTPTVILTENTTVLVRNTESETRRLKKKPKKYDDYYNDQSVQCLLNGGSVLDDVSSHISKPPPNAKPLSPADRMRHAHVLLTRIPQLTDVEPLCMVHDLYRCFCGGKATQGKPFSFAEENNYPTVLSKSSSSDAPLSAPIALEISSGTHGRTMKASTTTIRPQHRDHASEKSTAYYEAFAPAANARKRLYSFERANGEGMDDERQYDSSAGSDEDRVFKSATQQSHRRQRDSSEESYRPPGERKMTKKKGSQATVTFLDENNPPTKSSSGSGAAGGSIRARRASVAHGLPPPIRARRASVAVRRPSVTATQPYFLAPPPAPPAAKKPSGLAMRRASVADISRLPKASANRKSDPITPFEETAQYTSVIKPKKASGPSGINNIIIKRIPPQQTSPPVSTNAKPTQTVALPKKAPKNNASVATATASAPTEASAATASSPPSVPVIKMTVREVKTLMMREHRNADVRDIKHDPSTIAYIALVDSKDNIAKESQLSMLAERTKKLVISGSRWSIIDNKEFHDRTPPERCMPNRKRVTYVVQVPEVETVRVTKTVATSSSATAPAARAPEQTKSLPSTRTVYDLVQQTDRQLVSLMRHINELLRRPVLNISTPKMGLLYICRWKLLLKAFAMGKIDVMDVVLKNDLELTIITTKPSNAADGAIQIPNVRYQISARSLTLDKMLAVERPSLLLKMIVSQVENVRTDELAMVLYGNEGFWHFCGFLRVAKKAYQSNSSVLLEPSVKASPRVKARLKEYYRKTFPQEMPLGGEEPKPPSSKVATSASTPPPKPPALPQPNGVSVADVAAILPPISPSTQSNIDIVVRPAGQTVSYPLTNLLANKSRPSDERCRWMRLKVENDFSHLYLPSWQCCLTYGRIKRAIVDANRTKAPVQLENPSPQKGMLPYVFALPREGLAIFIGPFQMTTDKIDVILCQSVEGSLYEREVYEQLNGIQSGTKRTVGSWVDVEPVNVARGTQPEADKKAEKTALSTAGASSVQRSLLKRNNALEQQPQQSATGSAGQIRGSEVMVSGPQPEHDEGRDANSSPLVQLRRKLNVESLGIDLYRLVEGTMKQNQEQKREIAKVLEQQRSSNRKSKRKSNEPASVTVTCAPKVARHSDPVGASDSTSKHPTLTTMSAPNVPPPPPPPSVGTTMTLQRNSSTRVSLPNPQEGVRQQRASLPPMPALKVIRKTTNGVAKPAPKTTAPPVSNGQVKLLPPPPPVPSAPPTAKTLSVEQLIANCGTTAPRVGGPMRPRLYSVAVERPSQARPVAPAPLKRSFDDDEVICLDDDNDDEASPPPAKQKPNSSGTVNADNGTDVGDKTVVSVLQPFKDKTFLSQQQVQLIGSKVDLTKPGHQQGYSYNPASGVLRIKRSLLNSLTEDGFLDGPPAGSADSSGSNPSPETAAAAAAAAVPIAATKPSSVPPAATMTTTSATITPAPATTTITRPRTKVVPRMNVKSASVNNAQDEARATGESSSTSSSGAALLQPPLKYVNDGQYRLMLRKPHTQGVLKSKICGLGVVEIVRFDPQVIINMKELTVKKQLVCVPNLEAAVTVINQFIERNTFATRPHNLVIKWEFKEQSIPVPNEEKLTSIISQHCVVTRYGLINMTNVEQLQATEKNLPTLYEDLMHIKLAMQCYNKERFDREQCNENIEKVYARGVDVISILEKRSKWLMQLKAQERQKRKKNEAKLRKLDHQTVGAEEIDRSDDQEAVIVIEDD</sequence>
<feature type="compositionally biased region" description="Polar residues" evidence="1">
    <location>
        <begin position="2081"/>
        <end position="2092"/>
    </location>
</feature>
<dbReference type="Pfam" id="PF16059">
    <property type="entry name" value="MGA_dom"/>
    <property type="match status" value="1"/>
</dbReference>
<dbReference type="EnsemblMetazoa" id="AFAF015093-RA">
    <property type="protein sequence ID" value="AFAF015093-PA"/>
    <property type="gene ID" value="AFAF015093"/>
</dbReference>
<feature type="region of interest" description="Disordered" evidence="1">
    <location>
        <begin position="2068"/>
        <end position="2143"/>
    </location>
</feature>
<feature type="compositionally biased region" description="Polar residues" evidence="1">
    <location>
        <begin position="279"/>
        <end position="298"/>
    </location>
</feature>
<feature type="region of interest" description="Disordered" evidence="1">
    <location>
        <begin position="210"/>
        <end position="319"/>
    </location>
</feature>
<feature type="compositionally biased region" description="Acidic residues" evidence="1">
    <location>
        <begin position="2379"/>
        <end position="2388"/>
    </location>
</feature>
<protein>
    <recommendedName>
        <fullName evidence="2">MGA conserved domain-containing protein</fullName>
    </recommendedName>
</protein>
<dbReference type="STRING" id="69004.A0A182QQX7"/>
<feature type="compositionally biased region" description="Basic and acidic residues" evidence="1">
    <location>
        <begin position="660"/>
        <end position="669"/>
    </location>
</feature>
<evidence type="ECO:0000313" key="4">
    <source>
        <dbReference type="Proteomes" id="UP000075886"/>
    </source>
</evidence>
<feature type="region of interest" description="Disordered" evidence="1">
    <location>
        <begin position="2286"/>
        <end position="2305"/>
    </location>
</feature>
<feature type="region of interest" description="Disordered" evidence="1">
    <location>
        <begin position="1293"/>
        <end position="1401"/>
    </location>
</feature>
<feature type="region of interest" description="Disordered" evidence="1">
    <location>
        <begin position="2472"/>
        <end position="2498"/>
    </location>
</feature>
<feature type="region of interest" description="Disordered" evidence="1">
    <location>
        <begin position="2379"/>
        <end position="2410"/>
    </location>
</feature>
<feature type="compositionally biased region" description="Acidic residues" evidence="1">
    <location>
        <begin position="228"/>
        <end position="241"/>
    </location>
</feature>
<dbReference type="InterPro" id="IPR032060">
    <property type="entry name" value="MGA_dom"/>
</dbReference>
<reference evidence="3" key="2">
    <citation type="submission" date="2020-05" db="UniProtKB">
        <authorList>
            <consortium name="EnsemblMetazoa"/>
        </authorList>
    </citation>
    <scope>IDENTIFICATION</scope>
    <source>
        <strain evidence="3">FAR1</strain>
    </source>
</reference>
<dbReference type="Proteomes" id="UP000075886">
    <property type="component" value="Unassembled WGS sequence"/>
</dbReference>
<feature type="region of interest" description="Disordered" evidence="1">
    <location>
        <begin position="1"/>
        <end position="24"/>
    </location>
</feature>
<feature type="compositionally biased region" description="Polar residues" evidence="1">
    <location>
        <begin position="1"/>
        <end position="15"/>
    </location>
</feature>
<feature type="compositionally biased region" description="Polar residues" evidence="1">
    <location>
        <begin position="1487"/>
        <end position="1504"/>
    </location>
</feature>
<feature type="compositionally biased region" description="Basic and acidic residues" evidence="1">
    <location>
        <begin position="1328"/>
        <end position="1342"/>
    </location>
</feature>
<name>A0A182QQX7_9DIPT</name>
<feature type="compositionally biased region" description="Pro residues" evidence="1">
    <location>
        <begin position="2233"/>
        <end position="2242"/>
    </location>
</feature>